<dbReference type="InterPro" id="IPR051309">
    <property type="entry name" value="ABCF_ATPase"/>
</dbReference>
<dbReference type="PANTHER" id="PTHR42855">
    <property type="entry name" value="ABC TRANSPORTER ATP-BINDING SUBUNIT"/>
    <property type="match status" value="1"/>
</dbReference>
<feature type="domain" description="ABC transporter" evidence="5">
    <location>
        <begin position="322"/>
        <end position="535"/>
    </location>
</feature>
<dbReference type="GO" id="GO:0016887">
    <property type="term" value="F:ATP hydrolysis activity"/>
    <property type="evidence" value="ECO:0007669"/>
    <property type="project" value="InterPro"/>
</dbReference>
<dbReference type="InterPro" id="IPR032524">
    <property type="entry name" value="ABC_tran_C"/>
</dbReference>
<name>A0A511N562_DEIC1</name>
<keyword evidence="7" id="KW-1185">Reference proteome</keyword>
<evidence type="ECO:0000313" key="7">
    <source>
        <dbReference type="Proteomes" id="UP000321306"/>
    </source>
</evidence>
<evidence type="ECO:0000313" key="6">
    <source>
        <dbReference type="EMBL" id="GEM47983.1"/>
    </source>
</evidence>
<protein>
    <submittedName>
        <fullName evidence="6">ABC transporter ATP-binding protein</fullName>
    </submittedName>
</protein>
<dbReference type="GO" id="GO:0005524">
    <property type="term" value="F:ATP binding"/>
    <property type="evidence" value="ECO:0007669"/>
    <property type="project" value="UniProtKB-KW"/>
</dbReference>
<dbReference type="GO" id="GO:0003677">
    <property type="term" value="F:DNA binding"/>
    <property type="evidence" value="ECO:0007669"/>
    <property type="project" value="InterPro"/>
</dbReference>
<dbReference type="PROSITE" id="PS00211">
    <property type="entry name" value="ABC_TRANSPORTER_1"/>
    <property type="match status" value="2"/>
</dbReference>
<dbReference type="NCBIfam" id="NF000355">
    <property type="entry name" value="ribo_prot_ABC_F"/>
    <property type="match status" value="1"/>
</dbReference>
<dbReference type="FunFam" id="3.40.50.300:FF:000309">
    <property type="entry name" value="ABC transporter ATP-binding protein"/>
    <property type="match status" value="1"/>
</dbReference>
<dbReference type="InterPro" id="IPR003593">
    <property type="entry name" value="AAA+_ATPase"/>
</dbReference>
<dbReference type="FunFam" id="3.40.50.300:FF:000011">
    <property type="entry name" value="Putative ABC transporter ATP-binding component"/>
    <property type="match status" value="1"/>
</dbReference>
<evidence type="ECO:0000256" key="4">
    <source>
        <dbReference type="SAM" id="Coils"/>
    </source>
</evidence>
<dbReference type="SMART" id="SM00382">
    <property type="entry name" value="AAA"/>
    <property type="match status" value="2"/>
</dbReference>
<dbReference type="Proteomes" id="UP000321306">
    <property type="component" value="Unassembled WGS sequence"/>
</dbReference>
<keyword evidence="2" id="KW-0547">Nucleotide-binding</keyword>
<feature type="coiled-coil region" evidence="4">
    <location>
        <begin position="550"/>
        <end position="614"/>
    </location>
</feature>
<keyword evidence="4" id="KW-0175">Coiled coil</keyword>
<dbReference type="Gene3D" id="1.10.287.380">
    <property type="entry name" value="Valyl-tRNA synthetase, C-terminal domain"/>
    <property type="match status" value="1"/>
</dbReference>
<dbReference type="PROSITE" id="PS50893">
    <property type="entry name" value="ABC_TRANSPORTER_2"/>
    <property type="match status" value="2"/>
</dbReference>
<dbReference type="AlphaFoldDB" id="A0A511N562"/>
<dbReference type="SUPFAM" id="SSF52540">
    <property type="entry name" value="P-loop containing nucleoside triphosphate hydrolases"/>
    <property type="match status" value="2"/>
</dbReference>
<evidence type="ECO:0000256" key="3">
    <source>
        <dbReference type="ARBA" id="ARBA00022840"/>
    </source>
</evidence>
<dbReference type="InterPro" id="IPR017871">
    <property type="entry name" value="ABC_transporter-like_CS"/>
</dbReference>
<dbReference type="CDD" id="cd03221">
    <property type="entry name" value="ABCF_EF-3"/>
    <property type="match status" value="2"/>
</dbReference>
<keyword evidence="3 6" id="KW-0067">ATP-binding</keyword>
<dbReference type="PANTHER" id="PTHR42855:SF2">
    <property type="entry name" value="DRUG RESISTANCE ABC TRANSPORTER,ATP-BINDING PROTEIN"/>
    <property type="match status" value="1"/>
</dbReference>
<proteinExistence type="predicted"/>
<feature type="domain" description="ABC transporter" evidence="5">
    <location>
        <begin position="1"/>
        <end position="249"/>
    </location>
</feature>
<feature type="coiled-coil region" evidence="4">
    <location>
        <begin position="75"/>
        <end position="109"/>
    </location>
</feature>
<sequence length="620" mass="70678">MNNILKYYGQQTVLEDLNFALHAGERVALVGRNGAGKSTVLKLITGEEEPTFGDVRRARGTTIGMLRQDPDFDPEDTIQNVLDSAFHELDELEEQLEHLQARLGEATDADYEAYHDLLEHYQLRGGFERRARRDAVLLNFGFRGREFERVGGLSGGEKTRLGLAKLLVSNPEILLLDEPTNHLDIKMLEWLEGFLSRYAGAILVVSHDRTFLDNVTNKTAYIRDGHLKVYPGNYSQFRLLLEAELEHQMKVFEAQQRKIDAFKSSVELNRVWARKNSQLFKRVHAMEKRLERMQAAQVDAPPPDEDVTEVRFTCEDSGEVVLDARHLSKNYAGRQLFKDVNVHIRKGEKIALIGMNGAGKSTFLKALLGLLSSDDPRSTVRTGARVRVGYYDQQLRGVDPESTLYDEVRSLVEKDQEAHNLLGAYMFPYDAQTKQVKNLSGGERARLALLKLSLQHYNFLVLDEPTNHLDMEMVESLEEALREYPGTLLMVSHDRRFIENLSDQIWLLEDGQFYSYPGGYQYYRQKHVPAGIKTEEVKVKVKRERSGPSLWHLKRKLEQVEADIHTTETQQQKAAEALDGAAPDADFARLGQDLADLESKLFSLMEQWEELSNQITALEA</sequence>
<dbReference type="InterPro" id="IPR027417">
    <property type="entry name" value="P-loop_NTPase"/>
</dbReference>
<accession>A0A511N562</accession>
<dbReference type="InterPro" id="IPR003439">
    <property type="entry name" value="ABC_transporter-like_ATP-bd"/>
</dbReference>
<dbReference type="Pfam" id="PF00005">
    <property type="entry name" value="ABC_tran"/>
    <property type="match status" value="2"/>
</dbReference>
<reference evidence="6 7" key="1">
    <citation type="submission" date="2019-07" db="EMBL/GenBank/DDBJ databases">
        <title>Whole genome shotgun sequence of Deinococcus cellulosilyticus NBRC 106333.</title>
        <authorList>
            <person name="Hosoyama A."/>
            <person name="Uohara A."/>
            <person name="Ohji S."/>
            <person name="Ichikawa N."/>
        </authorList>
    </citation>
    <scope>NUCLEOTIDE SEQUENCE [LARGE SCALE GENOMIC DNA]</scope>
    <source>
        <strain evidence="6 7">NBRC 106333</strain>
    </source>
</reference>
<evidence type="ECO:0000256" key="2">
    <source>
        <dbReference type="ARBA" id="ARBA00022741"/>
    </source>
</evidence>
<dbReference type="InterPro" id="IPR037118">
    <property type="entry name" value="Val-tRNA_synth_C_sf"/>
</dbReference>
<dbReference type="Pfam" id="PF12848">
    <property type="entry name" value="ABC_tran_Xtn"/>
    <property type="match status" value="1"/>
</dbReference>
<dbReference type="Pfam" id="PF16326">
    <property type="entry name" value="ABC_tran_CTD"/>
    <property type="match status" value="1"/>
</dbReference>
<dbReference type="InterPro" id="IPR032781">
    <property type="entry name" value="ABC_tran_Xtn"/>
</dbReference>
<comment type="caution">
    <text evidence="6">The sequence shown here is derived from an EMBL/GenBank/DDBJ whole genome shotgun (WGS) entry which is preliminary data.</text>
</comment>
<evidence type="ECO:0000259" key="5">
    <source>
        <dbReference type="PROSITE" id="PS50893"/>
    </source>
</evidence>
<evidence type="ECO:0000256" key="1">
    <source>
        <dbReference type="ARBA" id="ARBA00022737"/>
    </source>
</evidence>
<gene>
    <name evidence="6" type="ORF">DC3_36180</name>
</gene>
<dbReference type="EMBL" id="BJXB01000017">
    <property type="protein sequence ID" value="GEM47983.1"/>
    <property type="molecule type" value="Genomic_DNA"/>
</dbReference>
<keyword evidence="1" id="KW-0677">Repeat</keyword>
<organism evidence="6 7">
    <name type="scientific">Deinococcus cellulosilyticus (strain DSM 18568 / NBRC 106333 / KACC 11606 / 5516J-15)</name>
    <dbReference type="NCBI Taxonomy" id="1223518"/>
    <lineage>
        <taxon>Bacteria</taxon>
        <taxon>Thermotogati</taxon>
        <taxon>Deinococcota</taxon>
        <taxon>Deinococci</taxon>
        <taxon>Deinococcales</taxon>
        <taxon>Deinococcaceae</taxon>
        <taxon>Deinococcus</taxon>
    </lineage>
</organism>
<dbReference type="Gene3D" id="3.40.50.300">
    <property type="entry name" value="P-loop containing nucleotide triphosphate hydrolases"/>
    <property type="match status" value="2"/>
</dbReference>